<dbReference type="EMBL" id="CP065728">
    <property type="protein sequence ID" value="QPT43755.1"/>
    <property type="molecule type" value="Genomic_DNA"/>
</dbReference>
<reference evidence="2 4" key="1">
    <citation type="submission" date="2016-05" db="EMBL/GenBank/DDBJ databases">
        <title>Draft genome sequence of Moraxella nonliquefaciens CCUG 348T.</title>
        <authorList>
            <person name="Salva-Serra F."/>
            <person name="Engstrom-Jakobsson H."/>
            <person name="Thorell K."/>
            <person name="Gonzales-Siles L."/>
            <person name="Karlsson R."/>
            <person name="Boulund F."/>
            <person name="Engstrand L."/>
            <person name="Kristiansson E."/>
            <person name="Moore E."/>
        </authorList>
    </citation>
    <scope>NUCLEOTIDE SEQUENCE [LARGE SCALE GENOMIC DNA]</scope>
    <source>
        <strain evidence="2 4">CCUG 348</strain>
    </source>
</reference>
<reference evidence="3 5" key="2">
    <citation type="submission" date="2020-12" db="EMBL/GenBank/DDBJ databases">
        <title>FDA dAtabase for Regulatory Grade micrObial Sequences (FDA-ARGOS): Supporting development and validation of Infectious Disease Dx tests.</title>
        <authorList>
            <person name="Sproer C."/>
            <person name="Gronow S."/>
            <person name="Severitt S."/>
            <person name="Schroder I."/>
            <person name="Tallon L."/>
            <person name="Sadzewicz L."/>
            <person name="Zhao X."/>
            <person name="Boylan J."/>
            <person name="Ott S."/>
            <person name="Bowen H."/>
            <person name="Vavikolanu K."/>
            <person name="Mehta A."/>
            <person name="Aluvathingal J."/>
            <person name="Nadendla S."/>
            <person name="Lowell S."/>
            <person name="Myers T."/>
            <person name="Yan Y."/>
            <person name="Sichtig H."/>
        </authorList>
    </citation>
    <scope>NUCLEOTIDE SEQUENCE [LARGE SCALE GENOMIC DNA]</scope>
    <source>
        <strain evidence="3 5">FDAARGOS_869</strain>
    </source>
</reference>
<protein>
    <submittedName>
        <fullName evidence="3">DUF3944 domain-containing protein</fullName>
    </submittedName>
</protein>
<evidence type="ECO:0000313" key="5">
    <source>
        <dbReference type="Proteomes" id="UP000594834"/>
    </source>
</evidence>
<dbReference type="Pfam" id="PF13099">
    <property type="entry name" value="DUF3944"/>
    <property type="match status" value="1"/>
</dbReference>
<proteinExistence type="predicted"/>
<dbReference type="RefSeq" id="WP_066887472.1">
    <property type="nucleotide sequence ID" value="NZ_CP065728.1"/>
</dbReference>
<dbReference type="STRING" id="478.A7456_04175"/>
<sequence>MPYRYDPDLQFLQYCSDRDLDDLVRILIYNKDGSLRLTEDLTYKDIYKKHQPNHSMYWQEIACEIQCFGANTVATLFRGGKGVLYREVLYDVCNKLDVFYDMDDTVENIENDMITDILGSAFKKMTPEERVAFAKEFDMTSISDFTPQALAMATQIAIKKGGFLSYKLTLIVANQIARAITGKGLQLATNATIAKSLSLFAGPIGWAITTSWTVLDIASPATRVTIPAVFEVALLRKLVGLTR</sequence>
<dbReference type="Proteomes" id="UP000594834">
    <property type="component" value="Chromosome"/>
</dbReference>
<dbReference type="InterPro" id="IPR025217">
    <property type="entry name" value="DUF3944"/>
</dbReference>
<keyword evidence="5" id="KW-1185">Reference proteome</keyword>
<organism evidence="2 4">
    <name type="scientific">Moraxella nonliquefaciens</name>
    <dbReference type="NCBI Taxonomy" id="478"/>
    <lineage>
        <taxon>Bacteria</taxon>
        <taxon>Pseudomonadati</taxon>
        <taxon>Pseudomonadota</taxon>
        <taxon>Gammaproteobacteria</taxon>
        <taxon>Moraxellales</taxon>
        <taxon>Moraxellaceae</taxon>
        <taxon>Moraxella</taxon>
    </lineage>
</organism>
<dbReference type="Proteomes" id="UP000092575">
    <property type="component" value="Unassembled WGS sequence"/>
</dbReference>
<feature type="domain" description="DUF3944" evidence="1">
    <location>
        <begin position="3"/>
        <end position="37"/>
    </location>
</feature>
<evidence type="ECO:0000313" key="4">
    <source>
        <dbReference type="Proteomes" id="UP000092575"/>
    </source>
</evidence>
<name>A0A1B8QIF1_MORNO</name>
<accession>A0A1B8QIF1</accession>
<evidence type="ECO:0000259" key="1">
    <source>
        <dbReference type="Pfam" id="PF13099"/>
    </source>
</evidence>
<evidence type="ECO:0000313" key="2">
    <source>
        <dbReference type="EMBL" id="OBX83252.1"/>
    </source>
</evidence>
<gene>
    <name evidence="2" type="ORF">A7456_04175</name>
    <name evidence="3" type="ORF">I6G26_06570</name>
</gene>
<dbReference type="EMBL" id="LXTW01000032">
    <property type="protein sequence ID" value="OBX83252.1"/>
    <property type="molecule type" value="Genomic_DNA"/>
</dbReference>
<dbReference type="AlphaFoldDB" id="A0A1B8QIF1"/>
<evidence type="ECO:0000313" key="3">
    <source>
        <dbReference type="EMBL" id="QPT43755.1"/>
    </source>
</evidence>